<proteinExistence type="predicted"/>
<evidence type="ECO:0000259" key="7">
    <source>
        <dbReference type="PROSITE" id="PS50850"/>
    </source>
</evidence>
<dbReference type="InterPro" id="IPR005829">
    <property type="entry name" value="Sugar_transporter_CS"/>
</dbReference>
<evidence type="ECO:0000256" key="3">
    <source>
        <dbReference type="ARBA" id="ARBA00022692"/>
    </source>
</evidence>
<dbReference type="SUPFAM" id="SSF103473">
    <property type="entry name" value="MFS general substrate transporter"/>
    <property type="match status" value="1"/>
</dbReference>
<dbReference type="PANTHER" id="PTHR43124">
    <property type="entry name" value="PURINE EFFLUX PUMP PBUE"/>
    <property type="match status" value="1"/>
</dbReference>
<evidence type="ECO:0000256" key="4">
    <source>
        <dbReference type="ARBA" id="ARBA00022989"/>
    </source>
</evidence>
<dbReference type="InterPro" id="IPR050189">
    <property type="entry name" value="MFS_Efflux_Transporters"/>
</dbReference>
<feature type="transmembrane region" description="Helical" evidence="6">
    <location>
        <begin position="110"/>
        <end position="128"/>
    </location>
</feature>
<dbReference type="EMBL" id="JBHUDJ010000012">
    <property type="protein sequence ID" value="MFD1588415.1"/>
    <property type="molecule type" value="Genomic_DNA"/>
</dbReference>
<dbReference type="Proteomes" id="UP001597119">
    <property type="component" value="Unassembled WGS sequence"/>
</dbReference>
<dbReference type="GO" id="GO:0005886">
    <property type="term" value="C:plasma membrane"/>
    <property type="evidence" value="ECO:0007669"/>
    <property type="project" value="UniProtKB-SubCell"/>
</dbReference>
<feature type="transmembrane region" description="Helical" evidence="6">
    <location>
        <begin position="285"/>
        <end position="304"/>
    </location>
</feature>
<dbReference type="InterPro" id="IPR020846">
    <property type="entry name" value="MFS_dom"/>
</dbReference>
<dbReference type="InterPro" id="IPR011701">
    <property type="entry name" value="MFS"/>
</dbReference>
<dbReference type="PANTHER" id="PTHR43124:SF3">
    <property type="entry name" value="CHLORAMPHENICOL EFFLUX PUMP RV0191"/>
    <property type="match status" value="1"/>
</dbReference>
<keyword evidence="2" id="KW-1003">Cell membrane</keyword>
<evidence type="ECO:0000313" key="9">
    <source>
        <dbReference type="Proteomes" id="UP001597119"/>
    </source>
</evidence>
<sequence length="417" mass="43141">MGSLAALFGRDAAVLRDRSFQLLLLTNLTPPLGVALISPLLNTLTGPFAVSGAEIGLLITAFSAPSIVSIPLVGTLADRYGRKPVLVAGLLVFGGAGAAVGLTTEFRVALALRFVQGIGFAGLTPVIVTSTGDLFRDSAEATAQGIRFATSGVTMMVFPLVAGVLVAVAWQLPFFFYGISIPIAVVLLLFLDEPRERGVSKEVADRPTVRDLVAYLDARITALLIARALPNAFYTAFLTYNSLVIVRVLDGSPRQAGLLVAAASLAHAAAATQSGRMTAYFSTRFQPLFGATLGMGVGLSFVGFAPSFPVVLLGSVLVGFGFGTTLSLYRSVITSISETFRGSLVSLGSSLGRVGSTFTPVLLGAAIHRLRPIVGATGAIKTAIVVLSIVGGALGVLCLVAAGLHRQPHRSVNETGA</sequence>
<keyword evidence="5 6" id="KW-0472">Membrane</keyword>
<feature type="transmembrane region" description="Helical" evidence="6">
    <location>
        <begin position="53"/>
        <end position="73"/>
    </location>
</feature>
<feature type="domain" description="Major facilitator superfamily (MFS) profile" evidence="7">
    <location>
        <begin position="19"/>
        <end position="410"/>
    </location>
</feature>
<reference evidence="8 9" key="1">
    <citation type="journal article" date="2019" name="Int. J. Syst. Evol. Microbiol.">
        <title>The Global Catalogue of Microorganisms (GCM) 10K type strain sequencing project: providing services to taxonomists for standard genome sequencing and annotation.</title>
        <authorList>
            <consortium name="The Broad Institute Genomics Platform"/>
            <consortium name="The Broad Institute Genome Sequencing Center for Infectious Disease"/>
            <person name="Wu L."/>
            <person name="Ma J."/>
        </authorList>
    </citation>
    <scope>NUCLEOTIDE SEQUENCE [LARGE SCALE GENOMIC DNA]</scope>
    <source>
        <strain evidence="8 9">CGMCC 1.12125</strain>
    </source>
</reference>
<dbReference type="PROSITE" id="PS00216">
    <property type="entry name" value="SUGAR_TRANSPORT_1"/>
    <property type="match status" value="1"/>
</dbReference>
<dbReference type="Gene3D" id="1.20.1250.20">
    <property type="entry name" value="MFS general substrate transporter like domains"/>
    <property type="match status" value="1"/>
</dbReference>
<feature type="transmembrane region" description="Helical" evidence="6">
    <location>
        <begin position="85"/>
        <end position="104"/>
    </location>
</feature>
<feature type="transmembrane region" description="Helical" evidence="6">
    <location>
        <begin position="382"/>
        <end position="404"/>
    </location>
</feature>
<gene>
    <name evidence="8" type="ORF">ACFR9U_15640</name>
</gene>
<dbReference type="Pfam" id="PF07690">
    <property type="entry name" value="MFS_1"/>
    <property type="match status" value="1"/>
</dbReference>
<dbReference type="PROSITE" id="PS50850">
    <property type="entry name" value="MFS"/>
    <property type="match status" value="1"/>
</dbReference>
<comment type="caution">
    <text evidence="8">The sequence shown here is derived from an EMBL/GenBank/DDBJ whole genome shotgun (WGS) entry which is preliminary data.</text>
</comment>
<comment type="subcellular location">
    <subcellularLocation>
        <location evidence="1">Cell membrane</location>
        <topology evidence="1">Multi-pass membrane protein</topology>
    </subcellularLocation>
</comment>
<dbReference type="InterPro" id="IPR036259">
    <property type="entry name" value="MFS_trans_sf"/>
</dbReference>
<name>A0ABD6CFN7_9EURY</name>
<keyword evidence="9" id="KW-1185">Reference proteome</keyword>
<organism evidence="8 9">
    <name type="scientific">Halorientalis brevis</name>
    <dbReference type="NCBI Taxonomy" id="1126241"/>
    <lineage>
        <taxon>Archaea</taxon>
        <taxon>Methanobacteriati</taxon>
        <taxon>Methanobacteriota</taxon>
        <taxon>Stenosarchaea group</taxon>
        <taxon>Halobacteria</taxon>
        <taxon>Halobacteriales</taxon>
        <taxon>Haloarculaceae</taxon>
        <taxon>Halorientalis</taxon>
    </lineage>
</organism>
<dbReference type="AlphaFoldDB" id="A0ABD6CFN7"/>
<keyword evidence="3 6" id="KW-0812">Transmembrane</keyword>
<feature type="transmembrane region" description="Helical" evidence="6">
    <location>
        <begin position="310"/>
        <end position="329"/>
    </location>
</feature>
<dbReference type="RefSeq" id="WP_247382085.1">
    <property type="nucleotide sequence ID" value="NZ_JALLGV010000014.1"/>
</dbReference>
<evidence type="ECO:0000256" key="2">
    <source>
        <dbReference type="ARBA" id="ARBA00022475"/>
    </source>
</evidence>
<feature type="transmembrane region" description="Helical" evidence="6">
    <location>
        <begin position="174"/>
        <end position="191"/>
    </location>
</feature>
<protein>
    <submittedName>
        <fullName evidence="8">MFS transporter</fullName>
    </submittedName>
</protein>
<feature type="transmembrane region" description="Helical" evidence="6">
    <location>
        <begin position="148"/>
        <end position="168"/>
    </location>
</feature>
<feature type="transmembrane region" description="Helical" evidence="6">
    <location>
        <begin position="20"/>
        <end position="41"/>
    </location>
</feature>
<evidence type="ECO:0000256" key="1">
    <source>
        <dbReference type="ARBA" id="ARBA00004651"/>
    </source>
</evidence>
<keyword evidence="4 6" id="KW-1133">Transmembrane helix</keyword>
<accession>A0ABD6CFN7</accession>
<evidence type="ECO:0000256" key="5">
    <source>
        <dbReference type="ARBA" id="ARBA00023136"/>
    </source>
</evidence>
<feature type="transmembrane region" description="Helical" evidence="6">
    <location>
        <begin position="350"/>
        <end position="370"/>
    </location>
</feature>
<evidence type="ECO:0000256" key="6">
    <source>
        <dbReference type="SAM" id="Phobius"/>
    </source>
</evidence>
<evidence type="ECO:0000313" key="8">
    <source>
        <dbReference type="EMBL" id="MFD1588415.1"/>
    </source>
</evidence>